<accession>A0ACC2STC4</accession>
<sequence>MYMVLRTEYFQMMTLYFTPYQRKNLSQSFDITETWDTPEAAHYWWPKMRDDIREVLEQCKVCENYTQTKVPPNSVVPVSITQPFKIWLLDIMGPIPGKNKGKKYIITAINYATVVDPGPTSQTCCYLALESCYCYLPMTKLQGALPPGRQFCETTLYCHLTN</sequence>
<name>A0ACC2STC4_9FUNG</name>
<protein>
    <submittedName>
        <fullName evidence="1">Uncharacterized protein</fullName>
    </submittedName>
</protein>
<comment type="caution">
    <text evidence="1">The sequence shown here is derived from an EMBL/GenBank/DDBJ whole genome shotgun (WGS) entry which is preliminary data.</text>
</comment>
<organism evidence="1 2">
    <name type="scientific">Entomophthora muscae</name>
    <dbReference type="NCBI Taxonomy" id="34485"/>
    <lineage>
        <taxon>Eukaryota</taxon>
        <taxon>Fungi</taxon>
        <taxon>Fungi incertae sedis</taxon>
        <taxon>Zoopagomycota</taxon>
        <taxon>Entomophthoromycotina</taxon>
        <taxon>Entomophthoromycetes</taxon>
        <taxon>Entomophthorales</taxon>
        <taxon>Entomophthoraceae</taxon>
        <taxon>Entomophthora</taxon>
    </lineage>
</organism>
<evidence type="ECO:0000313" key="2">
    <source>
        <dbReference type="Proteomes" id="UP001165960"/>
    </source>
</evidence>
<dbReference type="EMBL" id="QTSX02004342">
    <property type="protein sequence ID" value="KAJ9065519.1"/>
    <property type="molecule type" value="Genomic_DNA"/>
</dbReference>
<reference evidence="1" key="1">
    <citation type="submission" date="2022-04" db="EMBL/GenBank/DDBJ databases">
        <title>Genome of the entomopathogenic fungus Entomophthora muscae.</title>
        <authorList>
            <person name="Elya C."/>
            <person name="Lovett B.R."/>
            <person name="Lee E."/>
            <person name="Macias A.M."/>
            <person name="Hajek A.E."/>
            <person name="De Bivort B.L."/>
            <person name="Kasson M.T."/>
            <person name="De Fine Licht H.H."/>
            <person name="Stajich J.E."/>
        </authorList>
    </citation>
    <scope>NUCLEOTIDE SEQUENCE</scope>
    <source>
        <strain evidence="1">Berkeley</strain>
    </source>
</reference>
<proteinExistence type="predicted"/>
<keyword evidence="2" id="KW-1185">Reference proteome</keyword>
<dbReference type="Proteomes" id="UP001165960">
    <property type="component" value="Unassembled WGS sequence"/>
</dbReference>
<gene>
    <name evidence="1" type="ORF">DSO57_1018676</name>
</gene>
<evidence type="ECO:0000313" key="1">
    <source>
        <dbReference type="EMBL" id="KAJ9065519.1"/>
    </source>
</evidence>